<protein>
    <submittedName>
        <fullName evidence="11">Monosaccharide ABC transporter ATP-binding protein (CUT2 family)</fullName>
    </submittedName>
    <submittedName>
        <fullName evidence="12">Sugar ABC transporter ATP-binding protein</fullName>
    </submittedName>
</protein>
<keyword evidence="8" id="KW-1278">Translocase</keyword>
<dbReference type="CDD" id="cd03216">
    <property type="entry name" value="ABC_Carb_Monos_I"/>
    <property type="match status" value="1"/>
</dbReference>
<evidence type="ECO:0000259" key="10">
    <source>
        <dbReference type="PROSITE" id="PS50893"/>
    </source>
</evidence>
<evidence type="ECO:0000256" key="2">
    <source>
        <dbReference type="ARBA" id="ARBA00022448"/>
    </source>
</evidence>
<dbReference type="AlphaFoldDB" id="A0A255I173"/>
<dbReference type="CDD" id="cd03215">
    <property type="entry name" value="ABC_Carb_Monos_II"/>
    <property type="match status" value="1"/>
</dbReference>
<dbReference type="GO" id="GO:0005886">
    <property type="term" value="C:plasma membrane"/>
    <property type="evidence" value="ECO:0007669"/>
    <property type="project" value="UniProtKB-SubCell"/>
</dbReference>
<evidence type="ECO:0000313" key="11">
    <source>
        <dbReference type="EMBL" id="PXV86633.1"/>
    </source>
</evidence>
<reference evidence="11 14" key="2">
    <citation type="submission" date="2018-05" db="EMBL/GenBank/DDBJ databases">
        <title>Genomic Encyclopedia of Type Strains, Phase IV (KMG-IV): sequencing the most valuable type-strain genomes for metagenomic binning, comparative biology and taxonomic classification.</title>
        <authorList>
            <person name="Goeker M."/>
        </authorList>
    </citation>
    <scope>NUCLEOTIDE SEQUENCE [LARGE SCALE GENOMIC DNA]</scope>
    <source>
        <strain evidence="11 14">DSM 28816</strain>
    </source>
</reference>
<evidence type="ECO:0000313" key="13">
    <source>
        <dbReference type="Proteomes" id="UP000216411"/>
    </source>
</evidence>
<dbReference type="GO" id="GO:0005524">
    <property type="term" value="F:ATP binding"/>
    <property type="evidence" value="ECO:0007669"/>
    <property type="project" value="UniProtKB-KW"/>
</dbReference>
<dbReference type="FunFam" id="3.40.50.300:FF:000127">
    <property type="entry name" value="Ribose import ATP-binding protein RbsA"/>
    <property type="match status" value="1"/>
</dbReference>
<keyword evidence="13" id="KW-1185">Reference proteome</keyword>
<dbReference type="GO" id="GO:0016887">
    <property type="term" value="F:ATP hydrolysis activity"/>
    <property type="evidence" value="ECO:0007669"/>
    <property type="project" value="InterPro"/>
</dbReference>
<dbReference type="InterPro" id="IPR017871">
    <property type="entry name" value="ABC_transporter-like_CS"/>
</dbReference>
<organism evidence="11 14">
    <name type="scientific">Lachnotalea glycerini</name>
    <dbReference type="NCBI Taxonomy" id="1763509"/>
    <lineage>
        <taxon>Bacteria</taxon>
        <taxon>Bacillati</taxon>
        <taxon>Bacillota</taxon>
        <taxon>Clostridia</taxon>
        <taxon>Lachnospirales</taxon>
        <taxon>Lachnospiraceae</taxon>
        <taxon>Lachnotalea</taxon>
    </lineage>
</organism>
<evidence type="ECO:0000313" key="12">
    <source>
        <dbReference type="EMBL" id="RDY32141.1"/>
    </source>
</evidence>
<evidence type="ECO:0000256" key="5">
    <source>
        <dbReference type="ARBA" id="ARBA00022737"/>
    </source>
</evidence>
<gene>
    <name evidence="11" type="ORF">C8E03_11210</name>
    <name evidence="12" type="ORF">CG710_005515</name>
</gene>
<accession>A0A255I173</accession>
<dbReference type="PROSITE" id="PS00211">
    <property type="entry name" value="ABC_TRANSPORTER_1"/>
    <property type="match status" value="1"/>
</dbReference>
<dbReference type="Pfam" id="PF00005">
    <property type="entry name" value="ABC_tran"/>
    <property type="match status" value="2"/>
</dbReference>
<dbReference type="PANTHER" id="PTHR43790:SF3">
    <property type="entry name" value="D-ALLOSE IMPORT ATP-BINDING PROTEIN ALSA-RELATED"/>
    <property type="match status" value="1"/>
</dbReference>
<keyword evidence="5" id="KW-0677">Repeat</keyword>
<dbReference type="EMBL" id="QICS01000012">
    <property type="protein sequence ID" value="PXV86633.1"/>
    <property type="molecule type" value="Genomic_DNA"/>
</dbReference>
<evidence type="ECO:0000256" key="1">
    <source>
        <dbReference type="ARBA" id="ARBA00004202"/>
    </source>
</evidence>
<dbReference type="PANTHER" id="PTHR43790">
    <property type="entry name" value="CARBOHYDRATE TRANSPORT ATP-BINDING PROTEIN MG119-RELATED"/>
    <property type="match status" value="1"/>
</dbReference>
<dbReference type="RefSeq" id="WP_094380498.1">
    <property type="nucleotide sequence ID" value="NZ_NOKA02000005.1"/>
</dbReference>
<name>A0A255I173_9FIRM</name>
<feature type="domain" description="ABC transporter" evidence="10">
    <location>
        <begin position="256"/>
        <end position="499"/>
    </location>
</feature>
<evidence type="ECO:0000256" key="9">
    <source>
        <dbReference type="ARBA" id="ARBA00023136"/>
    </source>
</evidence>
<reference evidence="12 13" key="1">
    <citation type="journal article" date="2017" name="Genome Announc.">
        <title>Draft Genome Sequence of a Sporulating and Motile Strain of Lachnotalea glycerini Isolated from Water in Quebec City, Canada.</title>
        <authorList>
            <person name="Maheux A.F."/>
            <person name="Boudreau D.K."/>
            <person name="Berube E."/>
            <person name="Boissinot M."/>
            <person name="Raymond F."/>
            <person name="Brodeur S."/>
            <person name="Corbeil J."/>
            <person name="Isabel S."/>
            <person name="Omar R.F."/>
            <person name="Bergeron M.G."/>
        </authorList>
    </citation>
    <scope>NUCLEOTIDE SEQUENCE [LARGE SCALE GENOMIC DNA]</scope>
    <source>
        <strain evidence="12 13">CCRI-19302</strain>
    </source>
</reference>
<feature type="domain" description="ABC transporter" evidence="10">
    <location>
        <begin position="7"/>
        <end position="244"/>
    </location>
</feature>
<dbReference type="InterPro" id="IPR027417">
    <property type="entry name" value="P-loop_NTPase"/>
</dbReference>
<evidence type="ECO:0000256" key="4">
    <source>
        <dbReference type="ARBA" id="ARBA00022597"/>
    </source>
</evidence>
<keyword evidence="6" id="KW-0547">Nucleotide-binding</keyword>
<comment type="subcellular location">
    <subcellularLocation>
        <location evidence="1">Cell membrane</location>
        <topology evidence="1">Peripheral membrane protein</topology>
    </subcellularLocation>
</comment>
<keyword evidence="9" id="KW-0472">Membrane</keyword>
<dbReference type="InterPro" id="IPR003593">
    <property type="entry name" value="AAA+_ATPase"/>
</dbReference>
<dbReference type="SMART" id="SM00382">
    <property type="entry name" value="AAA"/>
    <property type="match status" value="2"/>
</dbReference>
<evidence type="ECO:0000256" key="3">
    <source>
        <dbReference type="ARBA" id="ARBA00022475"/>
    </source>
</evidence>
<dbReference type="EMBL" id="NOKA02000005">
    <property type="protein sequence ID" value="RDY32141.1"/>
    <property type="molecule type" value="Genomic_DNA"/>
</dbReference>
<keyword evidence="2" id="KW-0813">Transport</keyword>
<comment type="caution">
    <text evidence="11">The sequence shown here is derived from an EMBL/GenBank/DDBJ whole genome shotgun (WGS) entry which is preliminary data.</text>
</comment>
<reference evidence="12" key="3">
    <citation type="submission" date="2018-07" db="EMBL/GenBank/DDBJ databases">
        <authorList>
            <person name="Quirk P.G."/>
            <person name="Krulwich T.A."/>
        </authorList>
    </citation>
    <scope>NUCLEOTIDE SEQUENCE</scope>
    <source>
        <strain evidence="12">CCRI-19302</strain>
    </source>
</reference>
<dbReference type="Gene3D" id="3.40.50.300">
    <property type="entry name" value="P-loop containing nucleotide triphosphate hydrolases"/>
    <property type="match status" value="2"/>
</dbReference>
<dbReference type="SUPFAM" id="SSF52540">
    <property type="entry name" value="P-loop containing nucleoside triphosphate hydrolases"/>
    <property type="match status" value="2"/>
</dbReference>
<dbReference type="Proteomes" id="UP000216411">
    <property type="component" value="Unassembled WGS sequence"/>
</dbReference>
<proteinExistence type="predicted"/>
<evidence type="ECO:0000313" key="14">
    <source>
        <dbReference type="Proteomes" id="UP000247523"/>
    </source>
</evidence>
<dbReference type="PROSITE" id="PS50893">
    <property type="entry name" value="ABC_TRANSPORTER_2"/>
    <property type="match status" value="2"/>
</dbReference>
<keyword evidence="3" id="KW-1003">Cell membrane</keyword>
<keyword evidence="4" id="KW-0762">Sugar transport</keyword>
<dbReference type="OrthoDB" id="9771863at2"/>
<evidence type="ECO:0000256" key="8">
    <source>
        <dbReference type="ARBA" id="ARBA00022967"/>
    </source>
</evidence>
<dbReference type="Proteomes" id="UP000247523">
    <property type="component" value="Unassembled WGS sequence"/>
</dbReference>
<keyword evidence="7 11" id="KW-0067">ATP-binding</keyword>
<evidence type="ECO:0000256" key="6">
    <source>
        <dbReference type="ARBA" id="ARBA00022741"/>
    </source>
</evidence>
<sequence length="501" mass="55305">MSEKPFVELNNINKSFPGVKALTDVTINFYRGKVHVLLGENGAGKSTIIKVISGVYQADEGILKVDGQEEVFMNTRQSLAKGISVIHQELSVIPDLTVAENIFLGREPKIGKSGLIDKPKMNLDAKKLLESIGVKINPKEYIRKLNNGDKQMVEIARAISQNSSMVIMDEPTSSLSEHEVQALFRVINKLKSENVAIIYISHKLKEIAEIGDHITILRDGNVVKTVSLSEITESEMIALMVGRKMTQFYYKAENAIQNEVVLEVKNYTKAGQFEDVSFQLKKGEILGIAGLVGAGRTEVMRAVFGADKVDSGECIVFGQPVKFKSPKEAIKMGIGLIPEDRRNQGLLLEKSVKENTSLSSIYANSKKGFIDFRWEIDSTLDYIEKMRTKTPSERAIVKNLSGGNQQKVVIAKWLLAKAKILIMDEPTRGIDVNAKAEIYALMKKFVEDGGSIIVVSSELPEVIGVSNRIMIMREGKVSGILDAAEATEKDIMKYASIHAGN</sequence>
<evidence type="ECO:0000256" key="7">
    <source>
        <dbReference type="ARBA" id="ARBA00022840"/>
    </source>
</evidence>
<dbReference type="InterPro" id="IPR003439">
    <property type="entry name" value="ABC_transporter-like_ATP-bd"/>
</dbReference>
<dbReference type="InterPro" id="IPR050107">
    <property type="entry name" value="ABC_carbohydrate_import_ATPase"/>
</dbReference>